<evidence type="ECO:0000256" key="1">
    <source>
        <dbReference type="ARBA" id="ARBA00010062"/>
    </source>
</evidence>
<dbReference type="Proteomes" id="UP000314011">
    <property type="component" value="Unassembled WGS sequence"/>
</dbReference>
<evidence type="ECO:0000256" key="3">
    <source>
        <dbReference type="ARBA" id="ARBA00022970"/>
    </source>
</evidence>
<comment type="similarity">
    <text evidence="1">Belongs to the leucine-binding protein family.</text>
</comment>
<dbReference type="InterPro" id="IPR028081">
    <property type="entry name" value="Leu-bd"/>
</dbReference>
<comment type="caution">
    <text evidence="6">The sequence shown here is derived from an EMBL/GenBank/DDBJ whole genome shotgun (WGS) entry which is preliminary data.</text>
</comment>
<dbReference type="PROSITE" id="PS51257">
    <property type="entry name" value="PROKAR_LIPOPROTEIN"/>
    <property type="match status" value="1"/>
</dbReference>
<reference evidence="6 7" key="1">
    <citation type="submission" date="2019-06" db="EMBL/GenBank/DDBJ databases">
        <title>Genome of new Rhodobacteraceae sp. SM1903.</title>
        <authorList>
            <person name="Ren X."/>
        </authorList>
    </citation>
    <scope>NUCLEOTIDE SEQUENCE [LARGE SCALE GENOMIC DNA]</scope>
    <source>
        <strain evidence="6 7">SM1903</strain>
    </source>
</reference>
<feature type="chain" id="PRO_5023113830" evidence="4">
    <location>
        <begin position="22"/>
        <end position="391"/>
    </location>
</feature>
<feature type="domain" description="Leucine-binding protein" evidence="5">
    <location>
        <begin position="44"/>
        <end position="373"/>
    </location>
</feature>
<protein>
    <submittedName>
        <fullName evidence="6">Penicillin-binding protein activator</fullName>
    </submittedName>
</protein>
<feature type="signal peptide" evidence="4">
    <location>
        <begin position="1"/>
        <end position="21"/>
    </location>
</feature>
<dbReference type="PANTHER" id="PTHR30483:SF6">
    <property type="entry name" value="PERIPLASMIC BINDING PROTEIN OF ABC TRANSPORTER FOR NATURAL AMINO ACIDS"/>
    <property type="match status" value="1"/>
</dbReference>
<organism evidence="6 7">
    <name type="scientific">Pelagovum pacificum</name>
    <dbReference type="NCBI Taxonomy" id="2588711"/>
    <lineage>
        <taxon>Bacteria</taxon>
        <taxon>Pseudomonadati</taxon>
        <taxon>Pseudomonadota</taxon>
        <taxon>Alphaproteobacteria</taxon>
        <taxon>Rhodobacterales</taxon>
        <taxon>Paracoccaceae</taxon>
        <taxon>Pelagovum</taxon>
    </lineage>
</organism>
<evidence type="ECO:0000256" key="2">
    <source>
        <dbReference type="ARBA" id="ARBA00022729"/>
    </source>
</evidence>
<dbReference type="Gene3D" id="3.40.50.2300">
    <property type="match status" value="2"/>
</dbReference>
<keyword evidence="7" id="KW-1185">Reference proteome</keyword>
<evidence type="ECO:0000259" key="5">
    <source>
        <dbReference type="Pfam" id="PF13458"/>
    </source>
</evidence>
<keyword evidence="2 4" id="KW-0732">Signal</keyword>
<dbReference type="RefSeq" id="WP_140196381.1">
    <property type="nucleotide sequence ID" value="NZ_CP065915.1"/>
</dbReference>
<proteinExistence type="inferred from homology"/>
<dbReference type="CDD" id="cd06339">
    <property type="entry name" value="PBP1_YraM_LppC_lipoprotein-like"/>
    <property type="match status" value="1"/>
</dbReference>
<keyword evidence="3" id="KW-0813">Transport</keyword>
<dbReference type="EMBL" id="VFFF01000002">
    <property type="protein sequence ID" value="TNY31419.1"/>
    <property type="molecule type" value="Genomic_DNA"/>
</dbReference>
<evidence type="ECO:0000313" key="6">
    <source>
        <dbReference type="EMBL" id="TNY31419.1"/>
    </source>
</evidence>
<dbReference type="Pfam" id="PF13458">
    <property type="entry name" value="Peripla_BP_6"/>
    <property type="match status" value="1"/>
</dbReference>
<sequence length="391" mass="39553">MSSPVRFAARLFALLSLVVLSACGNLPVPGGASGGPRIDPSQPVQVALLVPGGSQIGGDDLIARDLENAARMAVSDLQGAQIDLRVYNTGASPQQASTVTSQAVADGAKIILGPLRADAAVAASAAAAAQNVNVLAFTNTTSVAGGNLFILGPTFENTARRLVGFGRNQGLDRYLVVYGDDAQGTAGRDAISRAVQTFGGTLLGMESYPMTSQQSVMEAAPRIASAAQANGAQAIFLTGGVNADLPIIATALPEAGLSNSDATFMGLTRWDAVPEALSLGGLQGGYFARPDTDALAAFEARYSATYGSDPHPLAGLAYDGVAAVGALVAAGNANALTGGALTQRSGFQGTSGIFRFRSDGTNERALSVAQIRNNQVVIVDPAPSSFAAAGL</sequence>
<name>A0A5C5GCU9_9RHOB</name>
<dbReference type="OrthoDB" id="7210494at2"/>
<dbReference type="InterPro" id="IPR051010">
    <property type="entry name" value="BCAA_transport"/>
</dbReference>
<dbReference type="SUPFAM" id="SSF53822">
    <property type="entry name" value="Periplasmic binding protein-like I"/>
    <property type="match status" value="1"/>
</dbReference>
<dbReference type="AlphaFoldDB" id="A0A5C5GCU9"/>
<accession>A0A5C5GCU9</accession>
<dbReference type="InterPro" id="IPR028082">
    <property type="entry name" value="Peripla_BP_I"/>
</dbReference>
<keyword evidence="3" id="KW-0029">Amino-acid transport</keyword>
<gene>
    <name evidence="6" type="ORF">FHY64_15495</name>
</gene>
<dbReference type="GO" id="GO:0006865">
    <property type="term" value="P:amino acid transport"/>
    <property type="evidence" value="ECO:0007669"/>
    <property type="project" value="UniProtKB-KW"/>
</dbReference>
<evidence type="ECO:0000313" key="7">
    <source>
        <dbReference type="Proteomes" id="UP000314011"/>
    </source>
</evidence>
<evidence type="ECO:0000256" key="4">
    <source>
        <dbReference type="SAM" id="SignalP"/>
    </source>
</evidence>
<dbReference type="PANTHER" id="PTHR30483">
    <property type="entry name" value="LEUCINE-SPECIFIC-BINDING PROTEIN"/>
    <property type="match status" value="1"/>
</dbReference>